<dbReference type="OrthoDB" id="9806951at2"/>
<keyword evidence="4" id="KW-1185">Reference proteome</keyword>
<feature type="region of interest" description="Disordered" evidence="1">
    <location>
        <begin position="1"/>
        <end position="23"/>
    </location>
</feature>
<feature type="region of interest" description="Disordered" evidence="1">
    <location>
        <begin position="756"/>
        <end position="779"/>
    </location>
</feature>
<dbReference type="EMBL" id="BJWG01000013">
    <property type="protein sequence ID" value="GEL95960.1"/>
    <property type="molecule type" value="Genomic_DNA"/>
</dbReference>
<dbReference type="PANTHER" id="PTHR42957:SF1">
    <property type="entry name" value="HELICASE MJ1565-RELATED"/>
    <property type="match status" value="1"/>
</dbReference>
<gene>
    <name evidence="3" type="ORF">CCO02nite_26180</name>
</gene>
<evidence type="ECO:0000256" key="1">
    <source>
        <dbReference type="SAM" id="MobiDB-lite"/>
    </source>
</evidence>
<dbReference type="PANTHER" id="PTHR42957">
    <property type="entry name" value="HELICASE MJ1565-RELATED"/>
    <property type="match status" value="1"/>
</dbReference>
<evidence type="ECO:0000259" key="2">
    <source>
        <dbReference type="SMART" id="SM00382"/>
    </source>
</evidence>
<dbReference type="InterPro" id="IPR008571">
    <property type="entry name" value="HerA-like"/>
</dbReference>
<evidence type="ECO:0000313" key="3">
    <source>
        <dbReference type="EMBL" id="GEL95960.1"/>
    </source>
</evidence>
<accession>A0A511JD87</accession>
<reference evidence="3 4" key="1">
    <citation type="submission" date="2019-07" db="EMBL/GenBank/DDBJ databases">
        <title>Whole genome shotgun sequence of Cellulomonas composti NBRC 100758.</title>
        <authorList>
            <person name="Hosoyama A."/>
            <person name="Uohara A."/>
            <person name="Ohji S."/>
            <person name="Ichikawa N."/>
        </authorList>
    </citation>
    <scope>NUCLEOTIDE SEQUENCE [LARGE SCALE GENOMIC DNA]</scope>
    <source>
        <strain evidence="3 4">NBRC 100758</strain>
    </source>
</reference>
<protein>
    <recommendedName>
        <fullName evidence="2">AAA+ ATPase domain-containing protein</fullName>
    </recommendedName>
</protein>
<dbReference type="Pfam" id="PF01935">
    <property type="entry name" value="DUF87"/>
    <property type="match status" value="1"/>
</dbReference>
<dbReference type="SUPFAM" id="SSF52540">
    <property type="entry name" value="P-loop containing nucleoside triphosphate hydrolases"/>
    <property type="match status" value="1"/>
</dbReference>
<sequence length="845" mass="89568">MDEKDRAGTEPAPGPGRGTTVRYPVEALVRGDDPGSRSVGDSRELVRLTRYLPEGSGIRLVLHAAGGSGRVQAWLDVVGTRTVAAADLAGACAQSLVLGSGEPVDEPDPPRTVTHAYELTRIRTAPMFGQSDEEVAFRPEWMTEAKTSDRLALGQPKPSADHAEALVTALARVDHDTWVVTVLGAPSALDRGLVLDELDAATGRGVRTEHAGAIVCARTFVASAGPVSSAVLAGLARRSAELEAVPSAPHEAAAALEQSARALYGHAVAENHAVALLRVPTTTTGQGLGIPARLPDPPRRPLDPPLPAPAVPIRLGASVDVAGDPVDVTLDAQDLRRHVFVEGKTGSGKSALLKAVAVSWLDVGLPLVVLDPHGDVAATVAAHSAGRTDRVTHYVDHADLEHPVGLNLLAEPDPELWEQNVDALLESMARIIDPGRDGLFGERAKRTFWLVAAAARHVYGRRLTIHVVQTLLVSQSHLRGLVDAVRTIAPDVARRVRAELVELGDKEWNELASWYQSRFHMWQRTRALRDVTGTGVDAIDMADVLDGDVNLVVDLASTQLGDDVAGVLGGLYLRKLRDAMGRRADPDVPVLVVFDEAHLFQDEAPDRLLAEGRKYGLALVIASQSADNLTPRLARAIEANVGSFVSLRTGINLAAAASIRLGGWPAAELTRLPDLVAAASLSSHGRPTDPFTLVVDHYARAAAAGWTPTRLADAAACVASATVDALWLPYADVRVPTDAAVVAALKESAGTLAPRRPIAPVAPAAPAGRRAPTSAPGAPGWQERWLVEETTARFGRYAESPDPRLLDELYVLVGTLKIAGFERAYDAMRARLTAVRDPGATATAR</sequence>
<dbReference type="AlphaFoldDB" id="A0A511JD87"/>
<evidence type="ECO:0000313" key="4">
    <source>
        <dbReference type="Proteomes" id="UP000321720"/>
    </source>
</evidence>
<proteinExistence type="predicted"/>
<name>A0A511JD87_9CELL</name>
<dbReference type="InterPro" id="IPR003593">
    <property type="entry name" value="AAA+_ATPase"/>
</dbReference>
<dbReference type="RefSeq" id="WP_146843597.1">
    <property type="nucleotide sequence ID" value="NZ_BJWG01000013.1"/>
</dbReference>
<dbReference type="CDD" id="cd01127">
    <property type="entry name" value="TrwB_TraG_TraD_VirD4"/>
    <property type="match status" value="1"/>
</dbReference>
<dbReference type="InterPro" id="IPR002789">
    <property type="entry name" value="HerA_central"/>
</dbReference>
<dbReference type="Proteomes" id="UP000321720">
    <property type="component" value="Unassembled WGS sequence"/>
</dbReference>
<dbReference type="Gene3D" id="3.40.50.300">
    <property type="entry name" value="P-loop containing nucleotide triphosphate hydrolases"/>
    <property type="match status" value="2"/>
</dbReference>
<feature type="domain" description="AAA+ ATPase" evidence="2">
    <location>
        <begin position="335"/>
        <end position="643"/>
    </location>
</feature>
<comment type="caution">
    <text evidence="3">The sequence shown here is derived from an EMBL/GenBank/DDBJ whole genome shotgun (WGS) entry which is preliminary data.</text>
</comment>
<dbReference type="InterPro" id="IPR027417">
    <property type="entry name" value="P-loop_NTPase"/>
</dbReference>
<organism evidence="3 4">
    <name type="scientific">Cellulomonas composti</name>
    <dbReference type="NCBI Taxonomy" id="266130"/>
    <lineage>
        <taxon>Bacteria</taxon>
        <taxon>Bacillati</taxon>
        <taxon>Actinomycetota</taxon>
        <taxon>Actinomycetes</taxon>
        <taxon>Micrococcales</taxon>
        <taxon>Cellulomonadaceae</taxon>
        <taxon>Cellulomonas</taxon>
    </lineage>
</organism>
<dbReference type="SMART" id="SM00382">
    <property type="entry name" value="AAA"/>
    <property type="match status" value="1"/>
</dbReference>